<reference evidence="4 5" key="1">
    <citation type="submission" date="2014-11" db="EMBL/GenBank/DDBJ databases">
        <title>Comparative genomic analysis of Cryptosporidium hominis reveals occurrence of genetic recombination in virulent subtypes.</title>
        <authorList>
            <person name="Guo Y."/>
            <person name="Tang K."/>
            <person name="Frace M."/>
            <person name="Li N."/>
            <person name="Roellig D.M."/>
            <person name="Sammons S."/>
            <person name="Knipe K."/>
            <person name="Rowe L."/>
            <person name="Feng Y."/>
            <person name="Xiao L."/>
        </authorList>
    </citation>
    <scope>NUCLEOTIDE SEQUENCE [LARGE SCALE GENOMIC DNA]</scope>
    <source>
        <strain evidence="4">30976</strain>
    </source>
</reference>
<evidence type="ECO:0000313" key="3">
    <source>
        <dbReference type="EMBL" id="CUV04361.1"/>
    </source>
</evidence>
<dbReference type="Proteomes" id="UP001429100">
    <property type="component" value="Unassembled WGS sequence"/>
</dbReference>
<keyword evidence="5" id="KW-1185">Reference proteome</keyword>
<evidence type="ECO:0000313" key="5">
    <source>
        <dbReference type="Proteomes" id="UP001429100"/>
    </source>
</evidence>
<accession>A0A0S4TAY9</accession>
<feature type="compositionally biased region" description="Basic and acidic residues" evidence="1">
    <location>
        <begin position="50"/>
        <end position="62"/>
    </location>
</feature>
<dbReference type="AlphaFoldDB" id="A0A0S4TAY9"/>
<reference evidence="3" key="2">
    <citation type="submission" date="2015-08" db="EMBL/GenBank/DDBJ databases">
        <authorList>
            <person name="Babu N.S."/>
            <person name="Beckwith C.J."/>
            <person name="Beseler K.G."/>
            <person name="Brison A."/>
            <person name="Carone J.V."/>
            <person name="Caskin T.P."/>
            <person name="Diamond M."/>
            <person name="Durham M.E."/>
            <person name="Foxe J.M."/>
            <person name="Go M."/>
            <person name="Henderson B.A."/>
            <person name="Jones I.B."/>
            <person name="McGettigan J.A."/>
            <person name="Micheletti S.J."/>
            <person name="Nasrallah M.E."/>
            <person name="Ortiz D."/>
            <person name="Piller C.R."/>
            <person name="Privatt S.R."/>
            <person name="Schneider S.L."/>
            <person name="Sharp S."/>
            <person name="Smith T.C."/>
            <person name="Stanton J.D."/>
            <person name="Ullery H.E."/>
            <person name="Wilson R.J."/>
            <person name="Serrano M.G."/>
            <person name="Buck G."/>
            <person name="Lee V."/>
            <person name="Wang Y."/>
            <person name="Carvalho R."/>
            <person name="Voegtly L."/>
            <person name="Shi R."/>
            <person name="Duckworth R."/>
            <person name="Johnson A."/>
            <person name="Loviza R."/>
            <person name="Walstead R."/>
            <person name="Shah Z."/>
            <person name="Kiflezghi M."/>
            <person name="Wade K."/>
            <person name="Ball S.L."/>
            <person name="Bradley K.W."/>
            <person name="Asai D.J."/>
            <person name="Bowman C.A."/>
            <person name="Russell D.A."/>
            <person name="Pope W.H."/>
            <person name="Jacobs-Sera D."/>
            <person name="Hendrix R.W."/>
            <person name="Hatfull G.F."/>
        </authorList>
    </citation>
    <scope>NUCLEOTIDE SEQUENCE [LARGE SCALE GENOMIC DNA]</scope>
</reference>
<feature type="compositionally biased region" description="Basic residues" evidence="1">
    <location>
        <begin position="139"/>
        <end position="153"/>
    </location>
</feature>
<evidence type="ECO:0000256" key="1">
    <source>
        <dbReference type="SAM" id="MobiDB-lite"/>
    </source>
</evidence>
<name>A0A0S4TAY9_CRYHO</name>
<feature type="compositionally biased region" description="Basic residues" evidence="1">
    <location>
        <begin position="99"/>
        <end position="112"/>
    </location>
</feature>
<protein>
    <submittedName>
        <fullName evidence="3">Uncharacterized protein</fullName>
    </submittedName>
</protein>
<dbReference type="EMBL" id="LN877948">
    <property type="protein sequence ID" value="CUV04361.1"/>
    <property type="molecule type" value="Genomic_DNA"/>
</dbReference>
<evidence type="ECO:0000313" key="4">
    <source>
        <dbReference type="EMBL" id="PPS93567.1"/>
    </source>
</evidence>
<organism evidence="3">
    <name type="scientific">Cryptosporidium hominis</name>
    <dbReference type="NCBI Taxonomy" id="237895"/>
    <lineage>
        <taxon>Eukaryota</taxon>
        <taxon>Sar</taxon>
        <taxon>Alveolata</taxon>
        <taxon>Apicomplexa</taxon>
        <taxon>Conoidasida</taxon>
        <taxon>Coccidia</taxon>
        <taxon>Eucoccidiorida</taxon>
        <taxon>Eimeriorina</taxon>
        <taxon>Cryptosporidiidae</taxon>
        <taxon>Cryptosporidium</taxon>
    </lineage>
</organism>
<dbReference type="VEuPathDB" id="CryptoDB:GY17_00003646"/>
<gene>
    <name evidence="3" type="ORF">CHUDEA2_420</name>
    <name evidence="4" type="ORF">GY17_00003646</name>
</gene>
<dbReference type="OrthoDB" id="10568768at2759"/>
<feature type="compositionally biased region" description="Basic residues" evidence="1">
    <location>
        <begin position="182"/>
        <end position="192"/>
    </location>
</feature>
<dbReference type="EMBL" id="JTAI01000036">
    <property type="protein sequence ID" value="PPS93567.1"/>
    <property type="molecule type" value="Genomic_DNA"/>
</dbReference>
<sequence length="192" mass="20747">MKFLYVFLCLICLLNYTTFNQLGRVDEYSKISLIKVKSLNLSSSDFPNGEENHESTGDRQDETDGNGSSSSSSSSNDPEEDEADGSSSFGGAPLSSPRPQRRKLWGRGHKGNSPHPDSEGDEADGLGSFGGAPLSSPRPSRRKLWGRGNRGGHSHSDPESDGESTGPFGGLAPRPPSPLKTIPRKTKLRKRF</sequence>
<evidence type="ECO:0000256" key="2">
    <source>
        <dbReference type="SAM" id="SignalP"/>
    </source>
</evidence>
<feature type="region of interest" description="Disordered" evidence="1">
    <location>
        <begin position="42"/>
        <end position="192"/>
    </location>
</feature>
<keyword evidence="2" id="KW-0732">Signal</keyword>
<reference evidence="4 5" key="3">
    <citation type="submission" date="2017-10" db="EMBL/GenBank/DDBJ databases">
        <title>Consistent, comparative and evidence-based genome annotation and re-annotation for the closely-related species, Cryptosporidium parvum, C. hominis and C. tyzzeri.</title>
        <authorList>
            <person name="Baptista R.P."/>
            <person name="Li Y."/>
            <person name="Sateriale A."/>
            <person name="Striepen B."/>
            <person name="Kissinger J.C."/>
        </authorList>
    </citation>
    <scope>NUCLEOTIDE SEQUENCE [LARGE SCALE GENOMIC DNA]</scope>
    <source>
        <strain evidence="4">30976</strain>
    </source>
</reference>
<dbReference type="VEuPathDB" id="CryptoDB:CHUDEA2_420"/>
<feature type="chain" id="PRO_5006627607" evidence="2">
    <location>
        <begin position="20"/>
        <end position="192"/>
    </location>
</feature>
<proteinExistence type="predicted"/>
<dbReference type="Proteomes" id="UP000199752">
    <property type="component" value="Chromosome 2"/>
</dbReference>
<dbReference type="VEuPathDB" id="CryptoDB:Chro.20049"/>
<dbReference type="VEuPathDB" id="CryptoDB:ChTU502y2012_398g0025"/>
<feature type="signal peptide" evidence="2">
    <location>
        <begin position="1"/>
        <end position="19"/>
    </location>
</feature>